<reference evidence="3" key="1">
    <citation type="submission" date="2022-01" db="EMBL/GenBank/DDBJ databases">
        <authorList>
            <person name="Criscuolo A."/>
        </authorList>
    </citation>
    <scope>NUCLEOTIDE SEQUENCE</scope>
    <source>
        <strain evidence="3">CIP111893</strain>
    </source>
</reference>
<dbReference type="RefSeq" id="WP_236342871.1">
    <property type="nucleotide sequence ID" value="NZ_CAKMMF010000012.1"/>
</dbReference>
<protein>
    <submittedName>
        <fullName evidence="3">Uncharacterized protein</fullName>
    </submittedName>
</protein>
<accession>A0ABN8GLW1</accession>
<evidence type="ECO:0000256" key="2">
    <source>
        <dbReference type="ARBA" id="ARBA00022649"/>
    </source>
</evidence>
<dbReference type="SUPFAM" id="SSF50118">
    <property type="entry name" value="Cell growth inhibitor/plasmid maintenance toxic component"/>
    <property type="match status" value="1"/>
</dbReference>
<dbReference type="Proteomes" id="UP000838686">
    <property type="component" value="Unassembled WGS sequence"/>
</dbReference>
<dbReference type="InterPro" id="IPR011067">
    <property type="entry name" value="Plasmid_toxin/cell-grow_inhib"/>
</dbReference>
<gene>
    <name evidence="3" type="ORF">PAECIP111893_02554</name>
</gene>
<evidence type="ECO:0000256" key="1">
    <source>
        <dbReference type="ARBA" id="ARBA00007521"/>
    </source>
</evidence>
<dbReference type="InterPro" id="IPR003477">
    <property type="entry name" value="PemK-like"/>
</dbReference>
<proteinExistence type="inferred from homology"/>
<comment type="caution">
    <text evidence="3">The sequence shown here is derived from an EMBL/GenBank/DDBJ whole genome shotgun (WGS) entry which is preliminary data.</text>
</comment>
<keyword evidence="2" id="KW-1277">Toxin-antitoxin system</keyword>
<dbReference type="Gene3D" id="2.30.30.110">
    <property type="match status" value="1"/>
</dbReference>
<comment type="similarity">
    <text evidence="1">Belongs to the PemK/MazF family.</text>
</comment>
<evidence type="ECO:0000313" key="4">
    <source>
        <dbReference type="Proteomes" id="UP000838686"/>
    </source>
</evidence>
<keyword evidence="4" id="KW-1185">Reference proteome</keyword>
<name>A0ABN8GLW1_9BACL</name>
<dbReference type="EMBL" id="CAKMMF010000012">
    <property type="protein sequence ID" value="CAH1206437.1"/>
    <property type="molecule type" value="Genomic_DNA"/>
</dbReference>
<dbReference type="Pfam" id="PF02452">
    <property type="entry name" value="PemK_toxin"/>
    <property type="match status" value="1"/>
</dbReference>
<sequence length="188" mass="20959">MTTGNDNSALDKVIEQLKASVNLMDEKNQLLMISWLSCYSEYLKREVSFDPLTETLKYVAGTVLSIELGYNPGSELGGSHYAVVIEDNAKISHTVMVVPLGSERANKKVNWNDVDLDEIPEINDLSGYPKGTKSIAKVSQMRAVSKLRIKAPLKSNDQVIIIPSPKLRMLYAKINQRFTTKGLNRSRS</sequence>
<organism evidence="3 4">
    <name type="scientific">Paenibacillus plantiphilus</name>
    <dbReference type="NCBI Taxonomy" id="2905650"/>
    <lineage>
        <taxon>Bacteria</taxon>
        <taxon>Bacillati</taxon>
        <taxon>Bacillota</taxon>
        <taxon>Bacilli</taxon>
        <taxon>Bacillales</taxon>
        <taxon>Paenibacillaceae</taxon>
        <taxon>Paenibacillus</taxon>
    </lineage>
</organism>
<evidence type="ECO:0000313" key="3">
    <source>
        <dbReference type="EMBL" id="CAH1206437.1"/>
    </source>
</evidence>